<dbReference type="AlphaFoldDB" id="A0A2J6R9H8"/>
<evidence type="ECO:0000256" key="2">
    <source>
        <dbReference type="ARBA" id="ARBA00007520"/>
    </source>
</evidence>
<feature type="transmembrane region" description="Helical" evidence="7">
    <location>
        <begin position="195"/>
        <end position="213"/>
    </location>
</feature>
<gene>
    <name evidence="9" type="ORF">L207DRAFT_495295</name>
</gene>
<evidence type="ECO:0000259" key="8">
    <source>
        <dbReference type="PROSITE" id="PS50850"/>
    </source>
</evidence>
<dbReference type="Proteomes" id="UP000235786">
    <property type="component" value="Unassembled WGS sequence"/>
</dbReference>
<dbReference type="GO" id="GO:0005886">
    <property type="term" value="C:plasma membrane"/>
    <property type="evidence" value="ECO:0007669"/>
    <property type="project" value="TreeGrafter"/>
</dbReference>
<dbReference type="InterPro" id="IPR020846">
    <property type="entry name" value="MFS_dom"/>
</dbReference>
<evidence type="ECO:0000256" key="5">
    <source>
        <dbReference type="ARBA" id="ARBA00023136"/>
    </source>
</evidence>
<dbReference type="FunFam" id="1.20.1250.20:FF:000196">
    <property type="entry name" value="MFS toxin efflux pump (AflT)"/>
    <property type="match status" value="1"/>
</dbReference>
<evidence type="ECO:0000256" key="6">
    <source>
        <dbReference type="SAM" id="MobiDB-lite"/>
    </source>
</evidence>
<evidence type="ECO:0000256" key="3">
    <source>
        <dbReference type="ARBA" id="ARBA00022692"/>
    </source>
</evidence>
<dbReference type="Gene3D" id="1.20.1250.20">
    <property type="entry name" value="MFS general substrate transporter like domains"/>
    <property type="match status" value="1"/>
</dbReference>
<feature type="transmembrane region" description="Helical" evidence="7">
    <location>
        <begin position="234"/>
        <end position="256"/>
    </location>
</feature>
<dbReference type="PANTHER" id="PTHR23501">
    <property type="entry name" value="MAJOR FACILITATOR SUPERFAMILY"/>
    <property type="match status" value="1"/>
</dbReference>
<name>A0A2J6R9H8_HYAVF</name>
<evidence type="ECO:0000256" key="7">
    <source>
        <dbReference type="SAM" id="Phobius"/>
    </source>
</evidence>
<evidence type="ECO:0000313" key="10">
    <source>
        <dbReference type="Proteomes" id="UP000235786"/>
    </source>
</evidence>
<dbReference type="InterPro" id="IPR011701">
    <property type="entry name" value="MFS"/>
</dbReference>
<accession>A0A2J6R9H8</accession>
<feature type="transmembrane region" description="Helical" evidence="7">
    <location>
        <begin position="366"/>
        <end position="387"/>
    </location>
</feature>
<dbReference type="EMBL" id="KZ613952">
    <property type="protein sequence ID" value="PMD35133.1"/>
    <property type="molecule type" value="Genomic_DNA"/>
</dbReference>
<keyword evidence="4 7" id="KW-1133">Transmembrane helix</keyword>
<feature type="transmembrane region" description="Helical" evidence="7">
    <location>
        <begin position="504"/>
        <end position="525"/>
    </location>
</feature>
<protein>
    <submittedName>
        <fullName evidence="9">MFS general substrate transporter</fullName>
    </submittedName>
</protein>
<feature type="transmembrane region" description="Helical" evidence="7">
    <location>
        <begin position="103"/>
        <end position="122"/>
    </location>
</feature>
<organism evidence="9 10">
    <name type="scientific">Hyaloscypha variabilis (strain UAMH 11265 / GT02V1 / F)</name>
    <name type="common">Meliniomyces variabilis</name>
    <dbReference type="NCBI Taxonomy" id="1149755"/>
    <lineage>
        <taxon>Eukaryota</taxon>
        <taxon>Fungi</taxon>
        <taxon>Dikarya</taxon>
        <taxon>Ascomycota</taxon>
        <taxon>Pezizomycotina</taxon>
        <taxon>Leotiomycetes</taxon>
        <taxon>Helotiales</taxon>
        <taxon>Hyaloscyphaceae</taxon>
        <taxon>Hyaloscypha</taxon>
        <taxon>Hyaloscypha variabilis</taxon>
    </lineage>
</organism>
<proteinExistence type="inferred from homology"/>
<reference evidence="9 10" key="1">
    <citation type="submission" date="2016-04" db="EMBL/GenBank/DDBJ databases">
        <title>A degradative enzymes factory behind the ericoid mycorrhizal symbiosis.</title>
        <authorList>
            <consortium name="DOE Joint Genome Institute"/>
            <person name="Martino E."/>
            <person name="Morin E."/>
            <person name="Grelet G."/>
            <person name="Kuo A."/>
            <person name="Kohler A."/>
            <person name="Daghino S."/>
            <person name="Barry K."/>
            <person name="Choi C."/>
            <person name="Cichocki N."/>
            <person name="Clum A."/>
            <person name="Copeland A."/>
            <person name="Hainaut M."/>
            <person name="Haridas S."/>
            <person name="Labutti K."/>
            <person name="Lindquist E."/>
            <person name="Lipzen A."/>
            <person name="Khouja H.-R."/>
            <person name="Murat C."/>
            <person name="Ohm R."/>
            <person name="Olson A."/>
            <person name="Spatafora J."/>
            <person name="Veneault-Fourrey C."/>
            <person name="Henrissat B."/>
            <person name="Grigoriev I."/>
            <person name="Martin F."/>
            <person name="Perotto S."/>
        </authorList>
    </citation>
    <scope>NUCLEOTIDE SEQUENCE [LARGE SCALE GENOMIC DNA]</scope>
    <source>
        <strain evidence="9 10">F</strain>
    </source>
</reference>
<dbReference type="InterPro" id="IPR036259">
    <property type="entry name" value="MFS_trans_sf"/>
</dbReference>
<dbReference type="SUPFAM" id="SSF103473">
    <property type="entry name" value="MFS general substrate transporter"/>
    <property type="match status" value="2"/>
</dbReference>
<sequence length="557" mass="60024">MASSPESPAHPPLAISKNETEEEPEKAEYITGLKLHAVLFGLTLVGFVIMLDQTIIATAIPRITNKFNSVKDIGWYGSAYMLSLASRQPLYGKIYQYYSSKKVFLVALALFEIGSLICAVANSSDMFIFGRALAGTGGAGLILGLFTILAASVPLDRRPRYLGIMMGFASLGLVCGPILGGLLTQRASWRWCFYMNLPIGGVTGGILAFMHIPDSKQADSHLATREQKRKRLDIPGFLLFTPAITLLLLALGWGGVTYSWNSSIVIGLFCGAGAAWIVFLLWERRQGEDAMIPLELFSHRITICSALTMLLAQGSLLLISYYLPVWFQVVKNVSPIMSGVFYMPSVGTQMIGSVLAGILTSQLGYYTPFAIIGAIALILSCGLFTTLTPTSPNITWIMYQVLGGLGRGMMNQQPLTAVQAALPPSKVPVGTAFMMFSQVLSGALFISFGQTGFSNKLGPALARFAPEVDAALLLKVGATNFRSVVSEESVGRVVQAYNLALTRVFFLGLGASIGCFLASWGMGWINLKTKKIEDEEVAKRTKAAEKKSPAEVAGTDL</sequence>
<feature type="transmembrane region" description="Helical" evidence="7">
    <location>
        <begin position="262"/>
        <end position="282"/>
    </location>
</feature>
<dbReference type="OrthoDB" id="10021397at2759"/>
<keyword evidence="5 7" id="KW-0472">Membrane</keyword>
<dbReference type="PANTHER" id="PTHR23501:SF193">
    <property type="entry name" value="MULTIDRUG TRANSPORTER, PUTATIVE (AFU_ORTHOLOGUE AFUA_8G00940)-RELATED"/>
    <property type="match status" value="1"/>
</dbReference>
<dbReference type="CDD" id="cd17502">
    <property type="entry name" value="MFS_Azr1_MDR_like"/>
    <property type="match status" value="1"/>
</dbReference>
<evidence type="ECO:0000256" key="1">
    <source>
        <dbReference type="ARBA" id="ARBA00004141"/>
    </source>
</evidence>
<dbReference type="PROSITE" id="PS50850">
    <property type="entry name" value="MFS"/>
    <property type="match status" value="1"/>
</dbReference>
<feature type="transmembrane region" description="Helical" evidence="7">
    <location>
        <begin position="303"/>
        <end position="324"/>
    </location>
</feature>
<evidence type="ECO:0000256" key="4">
    <source>
        <dbReference type="ARBA" id="ARBA00022989"/>
    </source>
</evidence>
<feature type="transmembrane region" description="Helical" evidence="7">
    <location>
        <begin position="336"/>
        <end position="359"/>
    </location>
</feature>
<dbReference type="Gene3D" id="1.20.1720.10">
    <property type="entry name" value="Multidrug resistance protein D"/>
    <property type="match status" value="1"/>
</dbReference>
<evidence type="ECO:0000313" key="9">
    <source>
        <dbReference type="EMBL" id="PMD35133.1"/>
    </source>
</evidence>
<feature type="region of interest" description="Disordered" evidence="6">
    <location>
        <begin position="1"/>
        <end position="22"/>
    </location>
</feature>
<feature type="transmembrane region" description="Helical" evidence="7">
    <location>
        <begin position="128"/>
        <end position="149"/>
    </location>
</feature>
<feature type="transmembrane region" description="Helical" evidence="7">
    <location>
        <begin position="161"/>
        <end position="183"/>
    </location>
</feature>
<feature type="domain" description="Major facilitator superfamily (MFS) profile" evidence="8">
    <location>
        <begin position="38"/>
        <end position="526"/>
    </location>
</feature>
<keyword evidence="3 7" id="KW-0812">Transmembrane</keyword>
<feature type="transmembrane region" description="Helical" evidence="7">
    <location>
        <begin position="37"/>
        <end position="60"/>
    </location>
</feature>
<feature type="transmembrane region" description="Helical" evidence="7">
    <location>
        <begin position="431"/>
        <end position="449"/>
    </location>
</feature>
<keyword evidence="10" id="KW-1185">Reference proteome</keyword>
<dbReference type="Pfam" id="PF07690">
    <property type="entry name" value="MFS_1"/>
    <property type="match status" value="1"/>
</dbReference>
<dbReference type="GO" id="GO:0022857">
    <property type="term" value="F:transmembrane transporter activity"/>
    <property type="evidence" value="ECO:0007669"/>
    <property type="project" value="InterPro"/>
</dbReference>
<comment type="similarity">
    <text evidence="2">Belongs to the major facilitator superfamily. TCR/Tet family.</text>
</comment>
<comment type="subcellular location">
    <subcellularLocation>
        <location evidence="1">Membrane</location>
        <topology evidence="1">Multi-pass membrane protein</topology>
    </subcellularLocation>
</comment>